<accession>A0ABM1W1U7</accession>
<dbReference type="SUPFAM" id="SSF53448">
    <property type="entry name" value="Nucleotide-diphospho-sugar transferases"/>
    <property type="match status" value="1"/>
</dbReference>
<evidence type="ECO:0000256" key="1">
    <source>
        <dbReference type="ARBA" id="ARBA00023157"/>
    </source>
</evidence>
<feature type="domain" description="Glycosyltransferase 2-like" evidence="2">
    <location>
        <begin position="3"/>
        <end position="70"/>
    </location>
</feature>
<dbReference type="Pfam" id="PF00535">
    <property type="entry name" value="Glycos_transf_2"/>
    <property type="match status" value="1"/>
</dbReference>
<sequence>MSNRSGLIKARLAGFDHVTGDVAVFLDAHCEVNAGWLEPLLQRVSEDYTVVAVPATDVIGWQDSAYHFEPTQKQLRGGMDWNLIFNWMSMTPPDGRERKTWADPVK</sequence>
<evidence type="ECO:0000313" key="3">
    <source>
        <dbReference type="Proteomes" id="UP000694888"/>
    </source>
</evidence>
<organism evidence="3 4">
    <name type="scientific">Aplysia californica</name>
    <name type="common">California sea hare</name>
    <dbReference type="NCBI Taxonomy" id="6500"/>
    <lineage>
        <taxon>Eukaryota</taxon>
        <taxon>Metazoa</taxon>
        <taxon>Spiralia</taxon>
        <taxon>Lophotrochozoa</taxon>
        <taxon>Mollusca</taxon>
        <taxon>Gastropoda</taxon>
        <taxon>Heterobranchia</taxon>
        <taxon>Euthyneura</taxon>
        <taxon>Tectipleura</taxon>
        <taxon>Aplysiida</taxon>
        <taxon>Aplysioidea</taxon>
        <taxon>Aplysiidae</taxon>
        <taxon>Aplysia</taxon>
    </lineage>
</organism>
<dbReference type="RefSeq" id="XP_035828640.1">
    <property type="nucleotide sequence ID" value="XM_035972747.1"/>
</dbReference>
<dbReference type="InterPro" id="IPR001173">
    <property type="entry name" value="Glyco_trans_2-like"/>
</dbReference>
<dbReference type="PANTHER" id="PTHR11675:SF126">
    <property type="entry name" value="RICIN B LECTIN DOMAIN-CONTAINING PROTEIN"/>
    <property type="match status" value="1"/>
</dbReference>
<dbReference type="GeneID" id="101853889"/>
<gene>
    <name evidence="4" type="primary">LOC101853889</name>
</gene>
<reference evidence="4" key="1">
    <citation type="submission" date="2025-08" db="UniProtKB">
        <authorList>
            <consortium name="RefSeq"/>
        </authorList>
    </citation>
    <scope>IDENTIFICATION</scope>
</reference>
<evidence type="ECO:0000313" key="4">
    <source>
        <dbReference type="RefSeq" id="XP_035828640.1"/>
    </source>
</evidence>
<dbReference type="Proteomes" id="UP000694888">
    <property type="component" value="Unplaced"/>
</dbReference>
<proteinExistence type="predicted"/>
<dbReference type="InterPro" id="IPR029044">
    <property type="entry name" value="Nucleotide-diphossugar_trans"/>
</dbReference>
<name>A0ABM1W1U7_APLCA</name>
<keyword evidence="3" id="KW-1185">Reference proteome</keyword>
<protein>
    <submittedName>
        <fullName evidence="4">Polypeptide N-acetylgalactosaminyltransferase 4 isoform X2</fullName>
    </submittedName>
</protein>
<evidence type="ECO:0000259" key="2">
    <source>
        <dbReference type="Pfam" id="PF00535"/>
    </source>
</evidence>
<keyword evidence="1" id="KW-1015">Disulfide bond</keyword>
<dbReference type="PANTHER" id="PTHR11675">
    <property type="entry name" value="N-ACETYLGALACTOSAMINYLTRANSFERASE"/>
    <property type="match status" value="1"/>
</dbReference>
<dbReference type="Gene3D" id="3.90.550.10">
    <property type="entry name" value="Spore Coat Polysaccharide Biosynthesis Protein SpsA, Chain A"/>
    <property type="match status" value="1"/>
</dbReference>